<sequence length="59" mass="6529">MRWGWLQFNPAGYLATPATTMSGENSSLLFKGHIHPSAASCSKLKILVTELIEWGKVRP</sequence>
<protein>
    <submittedName>
        <fullName evidence="1">Uncharacterized protein</fullName>
    </submittedName>
</protein>
<proteinExistence type="predicted"/>
<reference evidence="1 2" key="1">
    <citation type="submission" date="2018-02" db="EMBL/GenBank/DDBJ databases">
        <title>Draft genome of wild Prunus yedoensis var. nudiflora.</title>
        <authorList>
            <person name="Baek S."/>
            <person name="Kim J.-H."/>
            <person name="Choi K."/>
            <person name="Kim G.-B."/>
            <person name="Cho A."/>
            <person name="Jang H."/>
            <person name="Shin C.-H."/>
            <person name="Yu H.-J."/>
            <person name="Mun J.-H."/>
        </authorList>
    </citation>
    <scope>NUCLEOTIDE SEQUENCE [LARGE SCALE GENOMIC DNA]</scope>
    <source>
        <strain evidence="2">cv. Jeju island</strain>
        <tissue evidence="1">Leaf</tissue>
    </source>
</reference>
<comment type="caution">
    <text evidence="1">The sequence shown here is derived from an EMBL/GenBank/DDBJ whole genome shotgun (WGS) entry which is preliminary data.</text>
</comment>
<dbReference type="EMBL" id="PJQY01003818">
    <property type="protein sequence ID" value="PQM34346.1"/>
    <property type="molecule type" value="Genomic_DNA"/>
</dbReference>
<accession>A0A314UC90</accession>
<evidence type="ECO:0000313" key="1">
    <source>
        <dbReference type="EMBL" id="PQM34346.1"/>
    </source>
</evidence>
<dbReference type="Proteomes" id="UP000250321">
    <property type="component" value="Unassembled WGS sequence"/>
</dbReference>
<dbReference type="AlphaFoldDB" id="A0A314UC90"/>
<keyword evidence="2" id="KW-1185">Reference proteome</keyword>
<evidence type="ECO:0000313" key="2">
    <source>
        <dbReference type="Proteomes" id="UP000250321"/>
    </source>
</evidence>
<name>A0A314UC90_PRUYE</name>
<gene>
    <name evidence="1" type="ORF">Pyn_19482</name>
</gene>
<organism evidence="1 2">
    <name type="scientific">Prunus yedoensis var. nudiflora</name>
    <dbReference type="NCBI Taxonomy" id="2094558"/>
    <lineage>
        <taxon>Eukaryota</taxon>
        <taxon>Viridiplantae</taxon>
        <taxon>Streptophyta</taxon>
        <taxon>Embryophyta</taxon>
        <taxon>Tracheophyta</taxon>
        <taxon>Spermatophyta</taxon>
        <taxon>Magnoliopsida</taxon>
        <taxon>eudicotyledons</taxon>
        <taxon>Gunneridae</taxon>
        <taxon>Pentapetalae</taxon>
        <taxon>rosids</taxon>
        <taxon>fabids</taxon>
        <taxon>Rosales</taxon>
        <taxon>Rosaceae</taxon>
        <taxon>Amygdaloideae</taxon>
        <taxon>Amygdaleae</taxon>
        <taxon>Prunus</taxon>
    </lineage>
</organism>